<feature type="domain" description="DUF306" evidence="2">
    <location>
        <begin position="141"/>
        <end position="248"/>
    </location>
</feature>
<feature type="signal peptide" evidence="1">
    <location>
        <begin position="1"/>
        <end position="25"/>
    </location>
</feature>
<gene>
    <name evidence="3" type="ORF">NRB56_47120</name>
</gene>
<feature type="chain" id="PRO_5038370719" description="DUF306 domain-containing protein" evidence="1">
    <location>
        <begin position="26"/>
        <end position="258"/>
    </location>
</feature>
<dbReference type="InterPro" id="IPR038670">
    <property type="entry name" value="HslJ-like_sf"/>
</dbReference>
<dbReference type="PROSITE" id="PS51257">
    <property type="entry name" value="PROKAR_LIPOPROTEIN"/>
    <property type="match status" value="1"/>
</dbReference>
<dbReference type="AlphaFoldDB" id="A0A7K0DTN0"/>
<dbReference type="OrthoDB" id="507754at2"/>
<name>A0A7K0DTN0_9NOCA</name>
<protein>
    <recommendedName>
        <fullName evidence="2">DUF306 domain-containing protein</fullName>
    </recommendedName>
</protein>
<dbReference type="Proteomes" id="UP000431401">
    <property type="component" value="Unassembled WGS sequence"/>
</dbReference>
<evidence type="ECO:0000256" key="1">
    <source>
        <dbReference type="SAM" id="SignalP"/>
    </source>
</evidence>
<sequence length="258" mass="26411">MSAPVLRVLPLLAVAALAACSSHHATTGDPMGRSFVSTGISGTPIPGGGPLTLAFADGRVTADAGCNTSTGAARFDEDTLVVTDLATTLLGCTSGKSGADDWQTGLLRSSPTWKLDRNTLTLTGNNSIVTLKDKKIVEPDRSLTGTAWVVTTLIQPQGLVRTATLDQVRPTLTIAADGAVTGSAGCNRLTGTADLPDNGGSDVTFHLATTRMACADDVMQLEGQVLQALDGHTTATVDGNTLTLRNPGNGTGLVLRAE</sequence>
<keyword evidence="4" id="KW-1185">Reference proteome</keyword>
<dbReference type="InterPro" id="IPR053147">
    <property type="entry name" value="Hsp_HslJ-like"/>
</dbReference>
<dbReference type="RefSeq" id="WP_153345645.1">
    <property type="nucleotide sequence ID" value="NZ_WEGI01000010.1"/>
</dbReference>
<comment type="caution">
    <text evidence="3">The sequence shown here is derived from an EMBL/GenBank/DDBJ whole genome shotgun (WGS) entry which is preliminary data.</text>
</comment>
<proteinExistence type="predicted"/>
<dbReference type="InterPro" id="IPR005184">
    <property type="entry name" value="DUF306_Meta_HslJ"/>
</dbReference>
<dbReference type="PANTHER" id="PTHR35535">
    <property type="entry name" value="HEAT SHOCK PROTEIN HSLJ"/>
    <property type="match status" value="1"/>
</dbReference>
<evidence type="ECO:0000313" key="4">
    <source>
        <dbReference type="Proteomes" id="UP000431401"/>
    </source>
</evidence>
<accession>A0A7K0DTN0</accession>
<dbReference type="PANTHER" id="PTHR35535:SF2">
    <property type="entry name" value="DUF306 DOMAIN-CONTAINING PROTEIN"/>
    <property type="match status" value="1"/>
</dbReference>
<feature type="domain" description="DUF306" evidence="2">
    <location>
        <begin position="33"/>
        <end position="127"/>
    </location>
</feature>
<dbReference type="Pfam" id="PF03724">
    <property type="entry name" value="META"/>
    <property type="match status" value="2"/>
</dbReference>
<evidence type="ECO:0000313" key="3">
    <source>
        <dbReference type="EMBL" id="MQY29123.1"/>
    </source>
</evidence>
<reference evidence="3 4" key="1">
    <citation type="submission" date="2019-10" db="EMBL/GenBank/DDBJ databases">
        <title>Nocardia macrotermitis sp. nov. and Nocardia aurantia sp. nov., isolated from the gut of fungus growing-termite Macrotermes natalensis.</title>
        <authorList>
            <person name="Benndorf R."/>
            <person name="Schwitalla J."/>
            <person name="Martin K."/>
            <person name="De Beer W."/>
            <person name="Kaster A.-K."/>
            <person name="Vollmers J."/>
            <person name="Poulsen M."/>
            <person name="Beemelmanns C."/>
        </authorList>
    </citation>
    <scope>NUCLEOTIDE SEQUENCE [LARGE SCALE GENOMIC DNA]</scope>
    <source>
        <strain evidence="3 4">RB56</strain>
    </source>
</reference>
<dbReference type="Gene3D" id="2.40.128.270">
    <property type="match status" value="2"/>
</dbReference>
<keyword evidence="1" id="KW-0732">Signal</keyword>
<organism evidence="3 4">
    <name type="scientific">Nocardia aurantia</name>
    <dbReference type="NCBI Taxonomy" id="2585199"/>
    <lineage>
        <taxon>Bacteria</taxon>
        <taxon>Bacillati</taxon>
        <taxon>Actinomycetota</taxon>
        <taxon>Actinomycetes</taxon>
        <taxon>Mycobacteriales</taxon>
        <taxon>Nocardiaceae</taxon>
        <taxon>Nocardia</taxon>
    </lineage>
</organism>
<evidence type="ECO:0000259" key="2">
    <source>
        <dbReference type="Pfam" id="PF03724"/>
    </source>
</evidence>
<dbReference type="EMBL" id="WEGI01000010">
    <property type="protein sequence ID" value="MQY29123.1"/>
    <property type="molecule type" value="Genomic_DNA"/>
</dbReference>